<keyword evidence="3" id="KW-1185">Reference proteome</keyword>
<gene>
    <name evidence="2" type="ORF">Q9L58_002385</name>
</gene>
<dbReference type="EMBL" id="JBBBZM010000020">
    <property type="protein sequence ID" value="KAL0638658.1"/>
    <property type="molecule type" value="Genomic_DNA"/>
</dbReference>
<protein>
    <submittedName>
        <fullName evidence="2">Uncharacterized protein</fullName>
    </submittedName>
</protein>
<reference evidence="2 3" key="1">
    <citation type="submission" date="2024-02" db="EMBL/GenBank/DDBJ databases">
        <title>Discinaceae phylogenomics.</title>
        <authorList>
            <person name="Dirks A.C."/>
            <person name="James T.Y."/>
        </authorList>
    </citation>
    <scope>NUCLEOTIDE SEQUENCE [LARGE SCALE GENOMIC DNA]</scope>
    <source>
        <strain evidence="2 3">ACD0624</strain>
    </source>
</reference>
<organism evidence="2 3">
    <name type="scientific">Discina gigas</name>
    <dbReference type="NCBI Taxonomy" id="1032678"/>
    <lineage>
        <taxon>Eukaryota</taxon>
        <taxon>Fungi</taxon>
        <taxon>Dikarya</taxon>
        <taxon>Ascomycota</taxon>
        <taxon>Pezizomycotina</taxon>
        <taxon>Pezizomycetes</taxon>
        <taxon>Pezizales</taxon>
        <taxon>Discinaceae</taxon>
        <taxon>Discina</taxon>
    </lineage>
</organism>
<evidence type="ECO:0000256" key="1">
    <source>
        <dbReference type="SAM" id="MobiDB-lite"/>
    </source>
</evidence>
<dbReference type="Proteomes" id="UP001447188">
    <property type="component" value="Unassembled WGS sequence"/>
</dbReference>
<proteinExistence type="predicted"/>
<comment type="caution">
    <text evidence="2">The sequence shown here is derived from an EMBL/GenBank/DDBJ whole genome shotgun (WGS) entry which is preliminary data.</text>
</comment>
<feature type="region of interest" description="Disordered" evidence="1">
    <location>
        <begin position="1"/>
        <end position="93"/>
    </location>
</feature>
<sequence>MSTVIDNSIINPDPAPLHGFPIDNPDPASAIDNPPHVSTAADSPNFSPPPARRTVLNDPRPKSKMTPHSELSPPPSPRSETKHPRAPKSTSEFASHLSSIPLFASVSDAFFSHSPRALSSALGAAQNLTQACVPAGLLNRADKLADALLTQVEYSFPAVKTPTAEVTARPKQLYERVVTQPITSVRTATQIYTEAGKQRVTETREGLVDAYKRYVEPTIGEYTNGPVGRINDRFEGAVETGMPKSYREAVVESEEASREGSDKIELYRSVRLARNALERGRVRFWVPMQNAAWRTSEDVKEGGETTKNEVRGAPGRVRDGVAYFRQVVDEEVRRERGGEGRGVGVWGMGKVTYRVCEKCAGEVVGAGLLVAAKSTGVLLGVWGLGKGKVSKVKVKTG</sequence>
<name>A0ABR3GS32_9PEZI</name>
<evidence type="ECO:0000313" key="3">
    <source>
        <dbReference type="Proteomes" id="UP001447188"/>
    </source>
</evidence>
<evidence type="ECO:0000313" key="2">
    <source>
        <dbReference type="EMBL" id="KAL0638658.1"/>
    </source>
</evidence>
<accession>A0ABR3GS32</accession>
<feature type="compositionally biased region" description="Polar residues" evidence="1">
    <location>
        <begin position="1"/>
        <end position="10"/>
    </location>
</feature>